<dbReference type="RefSeq" id="WP_153470712.1">
    <property type="nucleotide sequence ID" value="NZ_QYAZ01000001.1"/>
</dbReference>
<dbReference type="EMBL" id="QYAZ01000001">
    <property type="protein sequence ID" value="KAB8124600.1"/>
    <property type="molecule type" value="Genomic_DNA"/>
</dbReference>
<keyword evidence="2" id="KW-1185">Reference proteome</keyword>
<protein>
    <submittedName>
        <fullName evidence="1">Uncharacterized protein</fullName>
    </submittedName>
</protein>
<proteinExistence type="predicted"/>
<accession>A0ABQ6VY98</accession>
<evidence type="ECO:0000313" key="2">
    <source>
        <dbReference type="Proteomes" id="UP000427842"/>
    </source>
</evidence>
<dbReference type="Proteomes" id="UP000427842">
    <property type="component" value="Unassembled WGS sequence"/>
</dbReference>
<gene>
    <name evidence="1" type="ORF">D3W54_10945</name>
</gene>
<sequence length="114" mass="13249">MVHDAFNNKIKREMAKYKVNDYYEDEDLGEYDAEVIINGDNISISYLKESGVGYDIWFGKKMDGEYYVLDKEDSPDSKSVLFSINKKTNNILQGSFRDGEYVGMWKFILDVDNT</sequence>
<organism evidence="1 2">
    <name type="scientific">Komagataeibacter medellinensis</name>
    <dbReference type="NCBI Taxonomy" id="1177712"/>
    <lineage>
        <taxon>Bacteria</taxon>
        <taxon>Pseudomonadati</taxon>
        <taxon>Pseudomonadota</taxon>
        <taxon>Alphaproteobacteria</taxon>
        <taxon>Acetobacterales</taxon>
        <taxon>Acetobacteraceae</taxon>
        <taxon>Komagataeibacter</taxon>
    </lineage>
</organism>
<reference evidence="1 2" key="1">
    <citation type="submission" date="2018-09" db="EMBL/GenBank/DDBJ databases">
        <title>Genome sequence and characterization of the bcs clusters for the production of nanocellulose from the low pH resistant strain Komagataeibacter medellinensis ID13488.</title>
        <authorList>
            <person name="Hernandez-Arriaga A.M."/>
            <person name="Del Cerro C."/>
            <person name="Urbina L."/>
            <person name="Eceiza A."/>
            <person name="Retegi A."/>
            <person name="Prieto M.A."/>
        </authorList>
    </citation>
    <scope>NUCLEOTIDE SEQUENCE [LARGE SCALE GENOMIC DNA]</scope>
    <source>
        <strain evidence="1 2">ID13488</strain>
    </source>
</reference>
<name>A0ABQ6VY98_9PROT</name>
<comment type="caution">
    <text evidence="1">The sequence shown here is derived from an EMBL/GenBank/DDBJ whole genome shotgun (WGS) entry which is preliminary data.</text>
</comment>
<evidence type="ECO:0000313" key="1">
    <source>
        <dbReference type="EMBL" id="KAB8124600.1"/>
    </source>
</evidence>